<reference evidence="1 2" key="1">
    <citation type="journal article" date="2017" name="Genome Biol. Evol.">
        <title>Phytophthora megakarya and P. palmivora, closely related causal agents of cacao black pod rot, underwent increases in genome sizes and gene numbers by different mechanisms.</title>
        <authorList>
            <person name="Ali S.S."/>
            <person name="Shao J."/>
            <person name="Lary D.J."/>
            <person name="Kronmiller B."/>
            <person name="Shen D."/>
            <person name="Strem M.D."/>
            <person name="Amoako-Attah I."/>
            <person name="Akrofi A.Y."/>
            <person name="Begoude B.A."/>
            <person name="Ten Hoopen G.M."/>
            <person name="Coulibaly K."/>
            <person name="Kebe B.I."/>
            <person name="Melnick R.L."/>
            <person name="Guiltinan M.J."/>
            <person name="Tyler B.M."/>
            <person name="Meinhardt L.W."/>
            <person name="Bailey B.A."/>
        </authorList>
    </citation>
    <scope>NUCLEOTIDE SEQUENCE [LARGE SCALE GENOMIC DNA]</scope>
    <source>
        <strain evidence="2">sbr112.9</strain>
    </source>
</reference>
<dbReference type="Proteomes" id="UP000237271">
    <property type="component" value="Unassembled WGS sequence"/>
</dbReference>
<evidence type="ECO:0000313" key="2">
    <source>
        <dbReference type="Proteomes" id="UP000237271"/>
    </source>
</evidence>
<keyword evidence="2" id="KW-1185">Reference proteome</keyword>
<evidence type="ECO:0000313" key="1">
    <source>
        <dbReference type="EMBL" id="POM64148.1"/>
    </source>
</evidence>
<comment type="caution">
    <text evidence="1">The sequence shown here is derived from an EMBL/GenBank/DDBJ whole genome shotgun (WGS) entry which is preliminary data.</text>
</comment>
<protein>
    <submittedName>
        <fullName evidence="1">Uncharacterized protein</fullName>
    </submittedName>
</protein>
<accession>A0A2P4XF26</accession>
<dbReference type="EMBL" id="NCKW01011175">
    <property type="protein sequence ID" value="POM64148.1"/>
    <property type="molecule type" value="Genomic_DNA"/>
</dbReference>
<name>A0A2P4XF26_9STRA</name>
<organism evidence="1 2">
    <name type="scientific">Phytophthora palmivora</name>
    <dbReference type="NCBI Taxonomy" id="4796"/>
    <lineage>
        <taxon>Eukaryota</taxon>
        <taxon>Sar</taxon>
        <taxon>Stramenopiles</taxon>
        <taxon>Oomycota</taxon>
        <taxon>Peronosporomycetes</taxon>
        <taxon>Peronosporales</taxon>
        <taxon>Peronosporaceae</taxon>
        <taxon>Phytophthora</taxon>
    </lineage>
</organism>
<sequence length="242" mass="27573">MARYNVVKEVSGLTGPVKDERKAEMSLLVFAEYKMEYDEARRRVPSSTVTNRDNNLDEWVVYRRGNVPHLTKTQTTAQSGVGANKGSYQEGFAVVSTLITLHEYAGDEYIVKYHRVGERKATKPVRLQDVDHVLDGSHCLLRTKPMKDALMLPFIDVCGSTEIRRYSVGQHESEIVRVPQKAKLEEALEATEMKRSDKLYCIGMSDYGYTSYSQLDVMLKVLTARKYFGTVMQTTHWMDGVE</sequence>
<dbReference type="AlphaFoldDB" id="A0A2P4XF26"/>
<proteinExistence type="predicted"/>
<gene>
    <name evidence="1" type="ORF">PHPALM_20364</name>
</gene>